<evidence type="ECO:0000259" key="7">
    <source>
        <dbReference type="Pfam" id="PF02016"/>
    </source>
</evidence>
<keyword evidence="5" id="KW-0720">Serine protease</keyword>
<keyword evidence="3" id="KW-0645">Protease</keyword>
<evidence type="ECO:0000256" key="3">
    <source>
        <dbReference type="ARBA" id="ARBA00022670"/>
    </source>
</evidence>
<dbReference type="PANTHER" id="PTHR30237">
    <property type="entry name" value="MURAMOYLTETRAPEPTIDE CARBOXYPEPTIDASE"/>
    <property type="match status" value="1"/>
</dbReference>
<evidence type="ECO:0000259" key="8">
    <source>
        <dbReference type="Pfam" id="PF17676"/>
    </source>
</evidence>
<evidence type="ECO:0000313" key="9">
    <source>
        <dbReference type="EMBL" id="SEA08022.1"/>
    </source>
</evidence>
<dbReference type="Gene3D" id="3.40.50.10740">
    <property type="entry name" value="Class I glutamine amidotransferase-like"/>
    <property type="match status" value="1"/>
</dbReference>
<keyword evidence="4" id="KW-0378">Hydrolase</keyword>
<dbReference type="PANTHER" id="PTHR30237:SF2">
    <property type="entry name" value="MUREIN TETRAPEPTIDE CARBOXYPEPTIDASE"/>
    <property type="match status" value="1"/>
</dbReference>
<dbReference type="InterPro" id="IPR040449">
    <property type="entry name" value="Peptidase_S66_N"/>
</dbReference>
<feature type="active site" description="Charge relay system" evidence="6">
    <location>
        <position position="299"/>
    </location>
</feature>
<dbReference type="InterPro" id="IPR027461">
    <property type="entry name" value="Carboxypeptidase_A_C_sf"/>
</dbReference>
<feature type="domain" description="LD-carboxypeptidase N-terminal" evidence="7">
    <location>
        <begin position="39"/>
        <end position="154"/>
    </location>
</feature>
<reference evidence="9 10" key="1">
    <citation type="submission" date="2016-10" db="EMBL/GenBank/DDBJ databases">
        <authorList>
            <person name="de Groot N.N."/>
        </authorList>
    </citation>
    <scope>NUCLEOTIDE SEQUENCE [LARGE SCALE GENOMIC DNA]</scope>
    <source>
        <strain evidence="9 10">D31d</strain>
    </source>
</reference>
<feature type="domain" description="LD-carboxypeptidase C-terminal" evidence="8">
    <location>
        <begin position="198"/>
        <end position="315"/>
    </location>
</feature>
<dbReference type="GO" id="GO:0004180">
    <property type="term" value="F:carboxypeptidase activity"/>
    <property type="evidence" value="ECO:0007669"/>
    <property type="project" value="UniProtKB-KW"/>
</dbReference>
<comment type="similarity">
    <text evidence="1">Belongs to the peptidase S66 family.</text>
</comment>
<protein>
    <submittedName>
        <fullName evidence="9">Muramoyltetrapeptide carboxypeptidase</fullName>
    </submittedName>
</protein>
<dbReference type="Pfam" id="PF02016">
    <property type="entry name" value="Peptidase_S66"/>
    <property type="match status" value="1"/>
</dbReference>
<proteinExistence type="inferred from homology"/>
<gene>
    <name evidence="9" type="ORF">SAMN05216462_0554</name>
</gene>
<dbReference type="InterPro" id="IPR040921">
    <property type="entry name" value="Peptidase_S66C"/>
</dbReference>
<dbReference type="AlphaFoldDB" id="A0A1H3YAR4"/>
<dbReference type="Gene3D" id="3.50.30.60">
    <property type="entry name" value="LD-carboxypeptidase A C-terminal domain-like"/>
    <property type="match status" value="1"/>
</dbReference>
<feature type="active site" description="Nucleophile" evidence="6">
    <location>
        <position position="135"/>
    </location>
</feature>
<evidence type="ECO:0000256" key="4">
    <source>
        <dbReference type="ARBA" id="ARBA00022801"/>
    </source>
</evidence>
<sequence length="330" mass="36272">MFPFICIFATMMKKLVIISLMLCWVLSLSAQFLNSGDTIAIISPSSATDTATINGGIRTLEKWGYPCIVAPHALADYHGFAGTIDERLSDLLWTLRTPSIKAIMCSRGGDGAAHLLSRISLDTLQQYPKMIIGFSDVTALLCAQARAGVMGIHGSMCHALKTYEGNDTVSQALRGMLAGHLPTYRIAPHPLNITGKAEGIIVGGNMSVFNDLAGSDFDPLFIDGIILFIEDTDEGMSKVDRMLHNIEIRGLQKHIQAVIVGQFNKYKHPENGFDDMYSLLNEYLQHWHIPVCYNFPVGHAHLKNFPLLTGAKATLEVTSDEVVLHYNNSH</sequence>
<evidence type="ECO:0000256" key="6">
    <source>
        <dbReference type="PIRSR" id="PIRSR028757-1"/>
    </source>
</evidence>
<evidence type="ECO:0000313" key="10">
    <source>
        <dbReference type="Proteomes" id="UP000182257"/>
    </source>
</evidence>
<dbReference type="InterPro" id="IPR029062">
    <property type="entry name" value="Class_I_gatase-like"/>
</dbReference>
<dbReference type="OrthoDB" id="9807329at2"/>
<dbReference type="SUPFAM" id="SSF52317">
    <property type="entry name" value="Class I glutamine amidotransferase-like"/>
    <property type="match status" value="1"/>
</dbReference>
<evidence type="ECO:0000256" key="5">
    <source>
        <dbReference type="ARBA" id="ARBA00022825"/>
    </source>
</evidence>
<organism evidence="9 10">
    <name type="scientific">Xylanibacter ruminicola</name>
    <name type="common">Prevotella ruminicola</name>
    <dbReference type="NCBI Taxonomy" id="839"/>
    <lineage>
        <taxon>Bacteria</taxon>
        <taxon>Pseudomonadati</taxon>
        <taxon>Bacteroidota</taxon>
        <taxon>Bacteroidia</taxon>
        <taxon>Bacteroidales</taxon>
        <taxon>Prevotellaceae</taxon>
        <taxon>Xylanibacter</taxon>
    </lineage>
</organism>
<dbReference type="InterPro" id="IPR027478">
    <property type="entry name" value="LdcA_N"/>
</dbReference>
<dbReference type="EMBL" id="FNRF01000001">
    <property type="protein sequence ID" value="SEA08022.1"/>
    <property type="molecule type" value="Genomic_DNA"/>
</dbReference>
<dbReference type="GO" id="GO:0006508">
    <property type="term" value="P:proteolysis"/>
    <property type="evidence" value="ECO:0007669"/>
    <property type="project" value="UniProtKB-KW"/>
</dbReference>
<accession>A0A1H3YAR4</accession>
<dbReference type="CDD" id="cd07025">
    <property type="entry name" value="Peptidase_S66"/>
    <property type="match status" value="1"/>
</dbReference>
<dbReference type="RefSeq" id="WP_081352829.1">
    <property type="nucleotide sequence ID" value="NZ_FNRF01000001.1"/>
</dbReference>
<dbReference type="GO" id="GO:0008236">
    <property type="term" value="F:serine-type peptidase activity"/>
    <property type="evidence" value="ECO:0007669"/>
    <property type="project" value="UniProtKB-KW"/>
</dbReference>
<dbReference type="SUPFAM" id="SSF141986">
    <property type="entry name" value="LD-carboxypeptidase A C-terminal domain-like"/>
    <property type="match status" value="1"/>
</dbReference>
<dbReference type="PIRSF" id="PIRSF028757">
    <property type="entry name" value="LD-carboxypeptidase"/>
    <property type="match status" value="1"/>
</dbReference>
<keyword evidence="2 9" id="KW-0121">Carboxypeptidase</keyword>
<dbReference type="Pfam" id="PF17676">
    <property type="entry name" value="Peptidase_S66C"/>
    <property type="match status" value="1"/>
</dbReference>
<dbReference type="InterPro" id="IPR003507">
    <property type="entry name" value="S66_fam"/>
</dbReference>
<name>A0A1H3YAR4_XYLRU</name>
<feature type="active site" description="Charge relay system" evidence="6">
    <location>
        <position position="230"/>
    </location>
</feature>
<evidence type="ECO:0000256" key="1">
    <source>
        <dbReference type="ARBA" id="ARBA00010233"/>
    </source>
</evidence>
<evidence type="ECO:0000256" key="2">
    <source>
        <dbReference type="ARBA" id="ARBA00022645"/>
    </source>
</evidence>
<dbReference type="Proteomes" id="UP000182257">
    <property type="component" value="Unassembled WGS sequence"/>
</dbReference>